<dbReference type="STRING" id="1517416.IDAT_07475"/>
<dbReference type="EMBL" id="JPIN01000007">
    <property type="protein sequence ID" value="KFZ28585.1"/>
    <property type="molecule type" value="Genomic_DNA"/>
</dbReference>
<dbReference type="OrthoDB" id="9805307at2"/>
<evidence type="ECO:0000313" key="3">
    <source>
        <dbReference type="EMBL" id="KFZ28585.1"/>
    </source>
</evidence>
<keyword evidence="1" id="KW-0479">Metal-binding</keyword>
<evidence type="ECO:0000256" key="1">
    <source>
        <dbReference type="ARBA" id="ARBA00022723"/>
    </source>
</evidence>
<name>A0A094ILL6_9GAMM</name>
<protein>
    <recommendedName>
        <fullName evidence="2">Fumarylacetoacetase-like C-terminal domain-containing protein</fullName>
    </recommendedName>
</protein>
<sequence length="212" mass="22891">MNAISKIVCVGRNYAAHAAELNNPIPTEPLLFIKPPSSLTTLEDVRIPTHLGACHHELEIAVQIAKRLQYVDAGTAARGINQATLALDLTLRDVQDRLKAQGQPWERAKAFDGACVLAPWQVVDNLDDVQHSKFQLLRNGKLQQDGDATTMLTPIAELVAHISQVFTLEAGDVVLTGTPAGVGPLAVGDVLELGWQLAGHSMQWSAKVQARD</sequence>
<accession>A0A094ILL6</accession>
<gene>
    <name evidence="3" type="ORF">IDAT_07475</name>
</gene>
<feature type="domain" description="Fumarylacetoacetase-like C-terminal" evidence="2">
    <location>
        <begin position="6"/>
        <end position="194"/>
    </location>
</feature>
<proteinExistence type="predicted"/>
<dbReference type="PANTHER" id="PTHR11820">
    <property type="entry name" value="ACYLPYRUVASE"/>
    <property type="match status" value="1"/>
</dbReference>
<dbReference type="NCBIfam" id="NF007967">
    <property type="entry name" value="PRK10691.1"/>
    <property type="match status" value="1"/>
</dbReference>
<reference evidence="3 4" key="1">
    <citation type="submission" date="2014-06" db="EMBL/GenBank/DDBJ databases">
        <title>Draft genome sequence of Idiomarina sp. MCCC 1A10513.</title>
        <authorList>
            <person name="Du J."/>
            <person name="Lai Q."/>
            <person name="Shao Z."/>
        </authorList>
    </citation>
    <scope>NUCLEOTIDE SEQUENCE [LARGE SCALE GENOMIC DNA]</scope>
    <source>
        <strain evidence="3 4">MCCC 1A10513</strain>
    </source>
</reference>
<evidence type="ECO:0000259" key="2">
    <source>
        <dbReference type="Pfam" id="PF01557"/>
    </source>
</evidence>
<dbReference type="Pfam" id="PF01557">
    <property type="entry name" value="FAA_hydrolase"/>
    <property type="match status" value="1"/>
</dbReference>
<dbReference type="AlphaFoldDB" id="A0A094ILL6"/>
<dbReference type="PANTHER" id="PTHR11820:SF7">
    <property type="entry name" value="ACYLPYRUVASE FAHD1, MITOCHONDRIAL"/>
    <property type="match status" value="1"/>
</dbReference>
<dbReference type="Proteomes" id="UP000053718">
    <property type="component" value="Unassembled WGS sequence"/>
</dbReference>
<comment type="caution">
    <text evidence="3">The sequence shown here is derived from an EMBL/GenBank/DDBJ whole genome shotgun (WGS) entry which is preliminary data.</text>
</comment>
<dbReference type="GO" id="GO:0046872">
    <property type="term" value="F:metal ion binding"/>
    <property type="evidence" value="ECO:0007669"/>
    <property type="project" value="UniProtKB-KW"/>
</dbReference>
<dbReference type="Gene3D" id="3.90.850.10">
    <property type="entry name" value="Fumarylacetoacetase-like, C-terminal domain"/>
    <property type="match status" value="1"/>
</dbReference>
<dbReference type="eggNOG" id="COG0179">
    <property type="taxonomic scope" value="Bacteria"/>
</dbReference>
<organism evidence="3 4">
    <name type="scientific">Pseudidiomarina atlantica</name>
    <dbReference type="NCBI Taxonomy" id="1517416"/>
    <lineage>
        <taxon>Bacteria</taxon>
        <taxon>Pseudomonadati</taxon>
        <taxon>Pseudomonadota</taxon>
        <taxon>Gammaproteobacteria</taxon>
        <taxon>Alteromonadales</taxon>
        <taxon>Idiomarinaceae</taxon>
        <taxon>Pseudidiomarina</taxon>
    </lineage>
</organism>
<dbReference type="GO" id="GO:0018773">
    <property type="term" value="F:acetylpyruvate hydrolase activity"/>
    <property type="evidence" value="ECO:0007669"/>
    <property type="project" value="TreeGrafter"/>
</dbReference>
<evidence type="ECO:0000313" key="4">
    <source>
        <dbReference type="Proteomes" id="UP000053718"/>
    </source>
</evidence>
<dbReference type="InterPro" id="IPR036663">
    <property type="entry name" value="Fumarylacetoacetase_C_sf"/>
</dbReference>
<dbReference type="SUPFAM" id="SSF56529">
    <property type="entry name" value="FAH"/>
    <property type="match status" value="1"/>
</dbReference>
<dbReference type="InterPro" id="IPR011234">
    <property type="entry name" value="Fumarylacetoacetase-like_C"/>
</dbReference>
<dbReference type="RefSeq" id="WP_034732417.1">
    <property type="nucleotide sequence ID" value="NZ_JPIN01000007.1"/>
</dbReference>
<keyword evidence="4" id="KW-1185">Reference proteome</keyword>